<keyword evidence="2" id="KW-0540">Nuclease</keyword>
<dbReference type="InterPro" id="IPR003615">
    <property type="entry name" value="HNH_nuc"/>
</dbReference>
<dbReference type="OrthoDB" id="21336at10239"/>
<dbReference type="KEGG" id="vg:29126863"/>
<dbReference type="EMBL" id="KU963250">
    <property type="protein sequence ID" value="AMS02886.1"/>
    <property type="molecule type" value="Genomic_DNA"/>
</dbReference>
<sequence>MMTGAEHYDQALRLLAEAGRTPAAIIGSVDAASFWSRVDRSGDCWLWLGYVRSDGYGQCYTRDGNRLAHRVAYMLDGNRLDPELTLDHLCRRRACVNPQHLEQVTAEVNTARGEAGVARASQQHAKTKCPAGHDYAGDNLIVVQRPNRAGPERRCRTCTRATERRSRARKTGV</sequence>
<dbReference type="InterPro" id="IPR044930">
    <property type="entry name" value="Homing_endonuclease_His-Me"/>
</dbReference>
<dbReference type="GeneID" id="29126863"/>
<dbReference type="GO" id="GO:0004519">
    <property type="term" value="F:endonuclease activity"/>
    <property type="evidence" value="ECO:0007669"/>
    <property type="project" value="UniProtKB-KW"/>
</dbReference>
<keyword evidence="2" id="KW-0255">Endonuclease</keyword>
<name>A0A142K9V3_9CAUD</name>
<evidence type="ECO:0000313" key="3">
    <source>
        <dbReference type="Proteomes" id="UP000201202"/>
    </source>
</evidence>
<dbReference type="Pfam" id="PF13392">
    <property type="entry name" value="HNH_3"/>
    <property type="match status" value="1"/>
</dbReference>
<evidence type="ECO:0000313" key="2">
    <source>
        <dbReference type="EMBL" id="AMS02886.1"/>
    </source>
</evidence>
<dbReference type="Gene3D" id="3.90.75.10">
    <property type="entry name" value="Homing Intron 3 (I-ppo) Encoded Endonuclease, Chain A"/>
    <property type="match status" value="1"/>
</dbReference>
<dbReference type="RefSeq" id="YP_009301978.1">
    <property type="nucleotide sequence ID" value="NC_031239.1"/>
</dbReference>
<dbReference type="SUPFAM" id="SSF54060">
    <property type="entry name" value="His-Me finger endonucleases"/>
    <property type="match status" value="1"/>
</dbReference>
<evidence type="ECO:0000259" key="1">
    <source>
        <dbReference type="Pfam" id="PF13392"/>
    </source>
</evidence>
<organism evidence="2 3">
    <name type="scientific">Gordonia phage Vivi2</name>
    <dbReference type="NCBI Taxonomy" id="1821564"/>
    <lineage>
        <taxon>Viruses</taxon>
        <taxon>Duplodnaviria</taxon>
        <taxon>Heunggongvirae</taxon>
        <taxon>Uroviricota</taxon>
        <taxon>Caudoviricetes</taxon>
        <taxon>Stackebrandtviridae</taxon>
        <taxon>Schenleyvirinae</taxon>
        <taxon>Vividuovirus</taxon>
        <taxon>Vividuovirus vivi2</taxon>
    </lineage>
</organism>
<reference evidence="2 3" key="1">
    <citation type="submission" date="2016-03" db="EMBL/GenBank/DDBJ databases">
        <authorList>
            <person name="Arora C."/>
            <person name="Burnet G."/>
            <person name="Bortz M."/>
            <person name="Conover D.H."/>
            <person name="Ghobrial J.A."/>
            <person name="Mezghani N.A."/>
            <person name="Thompson P.K."/>
            <person name="Ulbrich M.C."/>
            <person name="Furbee E.C."/>
            <person name="Grubb S.R."/>
            <person name="Warner M.H."/>
            <person name="Montgomery M.T."/>
            <person name="Garlena R.A."/>
            <person name="Russell D.A."/>
            <person name="Pope W.H."/>
            <person name="Jacobs-Sera D."/>
            <person name="Hendrix R.W."/>
            <person name="Hatfull G.F."/>
        </authorList>
    </citation>
    <scope>NUCLEOTIDE SEQUENCE [LARGE SCALE GENOMIC DNA]</scope>
</reference>
<accession>A0A142K9V3</accession>
<proteinExistence type="predicted"/>
<feature type="domain" description="HNH nuclease" evidence="1">
    <location>
        <begin position="66"/>
        <end position="110"/>
    </location>
</feature>
<protein>
    <submittedName>
        <fullName evidence="2">HNH endonuclease</fullName>
    </submittedName>
</protein>
<gene>
    <name evidence="2" type="primary">54</name>
    <name evidence="2" type="ORF">SEA_VIVI2_54</name>
</gene>
<keyword evidence="2" id="KW-0378">Hydrolase</keyword>
<dbReference type="Proteomes" id="UP000201202">
    <property type="component" value="Segment"/>
</dbReference>
<dbReference type="InterPro" id="IPR044925">
    <property type="entry name" value="His-Me_finger_sf"/>
</dbReference>
<keyword evidence="3" id="KW-1185">Reference proteome</keyword>